<dbReference type="PANTHER" id="PTHR24256">
    <property type="entry name" value="TRYPTASE-RELATED"/>
    <property type="match status" value="1"/>
</dbReference>
<keyword evidence="7 10" id="KW-0645">Protease</keyword>
<evidence type="ECO:0000256" key="2">
    <source>
        <dbReference type="ARBA" id="ARBA00022525"/>
    </source>
</evidence>
<evidence type="ECO:0000256" key="3">
    <source>
        <dbReference type="ARBA" id="ARBA00022729"/>
    </source>
</evidence>
<dbReference type="KEGG" id="tact:SG35_016955"/>
<feature type="domain" description="PKD" evidence="8">
    <location>
        <begin position="267"/>
        <end position="345"/>
    </location>
</feature>
<dbReference type="SMART" id="SM00020">
    <property type="entry name" value="Tryp_SPc"/>
    <property type="match status" value="1"/>
</dbReference>
<keyword evidence="4 7" id="KW-0378">Hydrolase</keyword>
<keyword evidence="11" id="KW-1185">Reference proteome</keyword>
<dbReference type="EMBL" id="CP059735">
    <property type="protein sequence ID" value="WDE01914.1"/>
    <property type="molecule type" value="Genomic_DNA"/>
</dbReference>
<dbReference type="PROSITE" id="PS50240">
    <property type="entry name" value="TRYPSIN_DOM"/>
    <property type="match status" value="1"/>
</dbReference>
<dbReference type="InterPro" id="IPR003610">
    <property type="entry name" value="CBM5/12"/>
</dbReference>
<evidence type="ECO:0000313" key="10">
    <source>
        <dbReference type="EMBL" id="WDE01914.1"/>
    </source>
</evidence>
<keyword evidence="7" id="KW-0720">Serine protease</keyword>
<organism evidence="10 11">
    <name type="scientific">Thalassomonas actiniarum</name>
    <dbReference type="NCBI Taxonomy" id="485447"/>
    <lineage>
        <taxon>Bacteria</taxon>
        <taxon>Pseudomonadati</taxon>
        <taxon>Pseudomonadota</taxon>
        <taxon>Gammaproteobacteria</taxon>
        <taxon>Alteromonadales</taxon>
        <taxon>Colwelliaceae</taxon>
        <taxon>Thalassomonas</taxon>
    </lineage>
</organism>
<evidence type="ECO:0000259" key="9">
    <source>
        <dbReference type="PROSITE" id="PS50240"/>
    </source>
</evidence>
<dbReference type="InterPro" id="IPR013783">
    <property type="entry name" value="Ig-like_fold"/>
</dbReference>
<evidence type="ECO:0000256" key="7">
    <source>
        <dbReference type="RuleBase" id="RU363034"/>
    </source>
</evidence>
<dbReference type="InterPro" id="IPR022409">
    <property type="entry name" value="PKD/Chitinase_dom"/>
</dbReference>
<dbReference type="CDD" id="cd12215">
    <property type="entry name" value="ChiC_BD"/>
    <property type="match status" value="1"/>
</dbReference>
<dbReference type="InterPro" id="IPR001314">
    <property type="entry name" value="Peptidase_S1A"/>
</dbReference>
<protein>
    <submittedName>
        <fullName evidence="10">Trypsin-like serine protease</fullName>
    </submittedName>
</protein>
<feature type="domain" description="Peptidase S1" evidence="9">
    <location>
        <begin position="33"/>
        <end position="260"/>
    </location>
</feature>
<dbReference type="InterPro" id="IPR035986">
    <property type="entry name" value="PKD_dom_sf"/>
</dbReference>
<dbReference type="InterPro" id="IPR043504">
    <property type="entry name" value="Peptidase_S1_PA_chymotrypsin"/>
</dbReference>
<dbReference type="GO" id="GO:0005576">
    <property type="term" value="C:extracellular region"/>
    <property type="evidence" value="ECO:0007669"/>
    <property type="project" value="UniProtKB-SubCell"/>
</dbReference>
<dbReference type="SUPFAM" id="SSF49299">
    <property type="entry name" value="PKD domain"/>
    <property type="match status" value="1"/>
</dbReference>
<dbReference type="AlphaFoldDB" id="A0AAE9YX12"/>
<dbReference type="SMART" id="SM00089">
    <property type="entry name" value="PKD"/>
    <property type="match status" value="1"/>
</dbReference>
<proteinExistence type="predicted"/>
<reference evidence="10 11" key="1">
    <citation type="journal article" date="2015" name="Genome Announc.">
        <title>Draft Genome Sequences of Marine Isolates of Thalassomonas viridans and Thalassomonas actiniarum.</title>
        <authorList>
            <person name="Olonade I."/>
            <person name="van Zyl L.J."/>
            <person name="Trindade M."/>
        </authorList>
    </citation>
    <scope>NUCLEOTIDE SEQUENCE [LARGE SCALE GENOMIC DNA]</scope>
    <source>
        <strain evidence="10 11">A5K-106</strain>
    </source>
</reference>
<keyword evidence="2" id="KW-0964">Secreted</keyword>
<evidence type="ECO:0000256" key="4">
    <source>
        <dbReference type="ARBA" id="ARBA00022801"/>
    </source>
</evidence>
<dbReference type="InterPro" id="IPR001254">
    <property type="entry name" value="Trypsin_dom"/>
</dbReference>
<keyword evidence="3" id="KW-0732">Signal</keyword>
<dbReference type="InterPro" id="IPR051487">
    <property type="entry name" value="Ser/Thr_Proteases_Immune/Dev"/>
</dbReference>
<reference evidence="10 11" key="2">
    <citation type="journal article" date="2022" name="Mar. Drugs">
        <title>Bioassay-Guided Fractionation Leads to the Detection of Cholic Acid Generated by the Rare Thalassomonas sp.</title>
        <authorList>
            <person name="Pheiffer F."/>
            <person name="Schneider Y.K."/>
            <person name="Hansen E.H."/>
            <person name="Andersen J.H."/>
            <person name="Isaksson J."/>
            <person name="Busche T."/>
            <person name="R C."/>
            <person name="Kalinowski J."/>
            <person name="Zyl L.V."/>
            <person name="Trindade M."/>
        </authorList>
    </citation>
    <scope>NUCLEOTIDE SEQUENCE [LARGE SCALE GENOMIC DNA]</scope>
    <source>
        <strain evidence="10 11">A5K-106</strain>
    </source>
</reference>
<dbReference type="GO" id="GO:0004252">
    <property type="term" value="F:serine-type endopeptidase activity"/>
    <property type="evidence" value="ECO:0007669"/>
    <property type="project" value="InterPro"/>
</dbReference>
<dbReference type="Gene3D" id="2.40.10.10">
    <property type="entry name" value="Trypsin-like serine proteases"/>
    <property type="match status" value="1"/>
</dbReference>
<dbReference type="InterPro" id="IPR033116">
    <property type="entry name" value="TRYPSIN_SER"/>
</dbReference>
<dbReference type="FunFam" id="2.40.10.10:FF:000054">
    <property type="entry name" value="Complement C1r subcomponent"/>
    <property type="match status" value="1"/>
</dbReference>
<dbReference type="Pfam" id="PF18911">
    <property type="entry name" value="PKD_4"/>
    <property type="match status" value="1"/>
</dbReference>
<dbReference type="GO" id="GO:0006508">
    <property type="term" value="P:proteolysis"/>
    <property type="evidence" value="ECO:0007669"/>
    <property type="project" value="UniProtKB-KW"/>
</dbReference>
<dbReference type="InterPro" id="IPR036573">
    <property type="entry name" value="CBM_sf_5/12"/>
</dbReference>
<dbReference type="Gene3D" id="2.60.40.10">
    <property type="entry name" value="Immunoglobulins"/>
    <property type="match status" value="1"/>
</dbReference>
<dbReference type="InterPro" id="IPR009003">
    <property type="entry name" value="Peptidase_S1_PA"/>
</dbReference>
<evidence type="ECO:0000256" key="1">
    <source>
        <dbReference type="ARBA" id="ARBA00004613"/>
    </source>
</evidence>
<evidence type="ECO:0000259" key="8">
    <source>
        <dbReference type="PROSITE" id="PS50093"/>
    </source>
</evidence>
<keyword evidence="6" id="KW-0325">Glycoprotein</keyword>
<dbReference type="InterPro" id="IPR000601">
    <property type="entry name" value="PKD_dom"/>
</dbReference>
<dbReference type="FunFam" id="2.40.10.10:FF:000068">
    <property type="entry name" value="transmembrane protease serine 2"/>
    <property type="match status" value="1"/>
</dbReference>
<dbReference type="SMART" id="SM00495">
    <property type="entry name" value="ChtBD3"/>
    <property type="match status" value="1"/>
</dbReference>
<keyword evidence="5" id="KW-1015">Disulfide bond</keyword>
<dbReference type="GO" id="GO:0004553">
    <property type="term" value="F:hydrolase activity, hydrolyzing O-glycosyl compounds"/>
    <property type="evidence" value="ECO:0007669"/>
    <property type="project" value="InterPro"/>
</dbReference>
<evidence type="ECO:0000313" key="11">
    <source>
        <dbReference type="Proteomes" id="UP000032568"/>
    </source>
</evidence>
<evidence type="ECO:0000256" key="5">
    <source>
        <dbReference type="ARBA" id="ARBA00023157"/>
    </source>
</evidence>
<dbReference type="PROSITE" id="PS00134">
    <property type="entry name" value="TRYPSIN_HIS"/>
    <property type="match status" value="1"/>
</dbReference>
<dbReference type="CDD" id="cd00190">
    <property type="entry name" value="Tryp_SPc"/>
    <property type="match status" value="1"/>
</dbReference>
<dbReference type="InterPro" id="IPR018114">
    <property type="entry name" value="TRYPSIN_HIS"/>
</dbReference>
<accession>A0AAE9YX12</accession>
<dbReference type="SUPFAM" id="SSF51055">
    <property type="entry name" value="Carbohydrate binding domain"/>
    <property type="match status" value="1"/>
</dbReference>
<dbReference type="PRINTS" id="PR00722">
    <property type="entry name" value="CHYMOTRYPSIN"/>
</dbReference>
<evidence type="ECO:0000256" key="6">
    <source>
        <dbReference type="ARBA" id="ARBA00023180"/>
    </source>
</evidence>
<dbReference type="GO" id="GO:0030246">
    <property type="term" value="F:carbohydrate binding"/>
    <property type="evidence" value="ECO:0007669"/>
    <property type="project" value="InterPro"/>
</dbReference>
<dbReference type="PROSITE" id="PS50093">
    <property type="entry name" value="PKD"/>
    <property type="match status" value="1"/>
</dbReference>
<name>A0AAE9YX12_9GAMM</name>
<sequence>MLKSTILASGFVSAAGYCLSEVEKPARDVGIQIVGGNVTAPYSKPHQVALLLNGQQGCGGTLISSEWVLTAAHCLGQVSTNTLTVKVGAHNLRANDGDTHRVSQIITHENWRSGGYQTGYDIGLLRLATPADSQYTPAKLPTAAIESQYAGVGSYVTVSGWGLTSNNGSPSDVLREVALPVLSNASCSSQLQSNVPNSVICGGGPNGTSACNGDSGGPFAVNANGDVYSIGTVSWGRSCQGATAFTRTSSYTDWIERKTGITAGPGGDEKPVARFSSMVTGNNVSFSNGSTDDKGIESYSWDFGDGSQLSSAYEPNHYYAHDGDYIVTLTVTDTKGQTGTTSNLVKIGSVDTGCDGLAPWNSATIYALNDVVSYHNRKYQAIWWSAGAQPDIFSNVWRYLGACTDR</sequence>
<dbReference type="PROSITE" id="PS00135">
    <property type="entry name" value="TRYPSIN_SER"/>
    <property type="match status" value="1"/>
</dbReference>
<dbReference type="Gene3D" id="2.10.10.20">
    <property type="entry name" value="Carbohydrate-binding module superfamily 5/12"/>
    <property type="match status" value="1"/>
</dbReference>
<dbReference type="Pfam" id="PF00089">
    <property type="entry name" value="Trypsin"/>
    <property type="match status" value="1"/>
</dbReference>
<comment type="subcellular location">
    <subcellularLocation>
        <location evidence="1">Secreted</location>
    </subcellularLocation>
</comment>
<dbReference type="GO" id="GO:0005975">
    <property type="term" value="P:carbohydrate metabolic process"/>
    <property type="evidence" value="ECO:0007669"/>
    <property type="project" value="InterPro"/>
</dbReference>
<dbReference type="CDD" id="cd00146">
    <property type="entry name" value="PKD"/>
    <property type="match status" value="1"/>
</dbReference>
<dbReference type="SUPFAM" id="SSF50494">
    <property type="entry name" value="Trypsin-like serine proteases"/>
    <property type="match status" value="1"/>
</dbReference>
<gene>
    <name evidence="10" type="ORF">SG35_016955</name>
</gene>
<dbReference type="Proteomes" id="UP000032568">
    <property type="component" value="Chromosome"/>
</dbReference>
<dbReference type="Pfam" id="PF02839">
    <property type="entry name" value="CBM_5_12"/>
    <property type="match status" value="1"/>
</dbReference>